<accession>A0A426XZ79</accession>
<dbReference type="AlphaFoldDB" id="A0A426XZ79"/>
<evidence type="ECO:0000313" key="3">
    <source>
        <dbReference type="Proteomes" id="UP000287651"/>
    </source>
</evidence>
<gene>
    <name evidence="2" type="ORF">B296_00039321</name>
</gene>
<proteinExistence type="predicted"/>
<protein>
    <submittedName>
        <fullName evidence="2">Uncharacterized protein</fullName>
    </submittedName>
</protein>
<feature type="compositionally biased region" description="Basic and acidic residues" evidence="1">
    <location>
        <begin position="77"/>
        <end position="96"/>
    </location>
</feature>
<evidence type="ECO:0000313" key="2">
    <source>
        <dbReference type="EMBL" id="RRT44690.1"/>
    </source>
</evidence>
<organism evidence="2 3">
    <name type="scientific">Ensete ventricosum</name>
    <name type="common">Abyssinian banana</name>
    <name type="synonym">Musa ensete</name>
    <dbReference type="NCBI Taxonomy" id="4639"/>
    <lineage>
        <taxon>Eukaryota</taxon>
        <taxon>Viridiplantae</taxon>
        <taxon>Streptophyta</taxon>
        <taxon>Embryophyta</taxon>
        <taxon>Tracheophyta</taxon>
        <taxon>Spermatophyta</taxon>
        <taxon>Magnoliopsida</taxon>
        <taxon>Liliopsida</taxon>
        <taxon>Zingiberales</taxon>
        <taxon>Musaceae</taxon>
        <taxon>Ensete</taxon>
    </lineage>
</organism>
<name>A0A426XZ79_ENSVE</name>
<reference evidence="2 3" key="1">
    <citation type="journal article" date="2014" name="Agronomy (Basel)">
        <title>A Draft Genome Sequence for Ensete ventricosum, the Drought-Tolerant Tree Against Hunger.</title>
        <authorList>
            <person name="Harrison J."/>
            <person name="Moore K.A."/>
            <person name="Paszkiewicz K."/>
            <person name="Jones T."/>
            <person name="Grant M."/>
            <person name="Ambacheew D."/>
            <person name="Muzemil S."/>
            <person name="Studholme D.J."/>
        </authorList>
    </citation>
    <scope>NUCLEOTIDE SEQUENCE [LARGE SCALE GENOMIC DNA]</scope>
</reference>
<evidence type="ECO:0000256" key="1">
    <source>
        <dbReference type="SAM" id="MobiDB-lite"/>
    </source>
</evidence>
<dbReference type="EMBL" id="AMZH03016313">
    <property type="protein sequence ID" value="RRT44690.1"/>
    <property type="molecule type" value="Genomic_DNA"/>
</dbReference>
<dbReference type="Proteomes" id="UP000287651">
    <property type="component" value="Unassembled WGS sequence"/>
</dbReference>
<comment type="caution">
    <text evidence="2">The sequence shown here is derived from an EMBL/GenBank/DDBJ whole genome shotgun (WGS) entry which is preliminary data.</text>
</comment>
<feature type="region of interest" description="Disordered" evidence="1">
    <location>
        <begin position="40"/>
        <end position="96"/>
    </location>
</feature>
<sequence length="96" mass="10786">MDNKYRQQQIRWLVAPFFPRLTVEDRLGLVPHSVATRESLPPVPFVSPRSSARKGQRRDELGLSQGHVLTASGLASSDERFVSSPEAAERNPDFKL</sequence>